<keyword evidence="4" id="KW-0175">Coiled coil</keyword>
<dbReference type="InterPro" id="IPR036679">
    <property type="entry name" value="FlgN-like_sf"/>
</dbReference>
<dbReference type="EMBL" id="QUZU01000070">
    <property type="protein sequence ID" value="TFY84307.1"/>
    <property type="molecule type" value="Genomic_DNA"/>
</dbReference>
<dbReference type="SUPFAM" id="SSF140566">
    <property type="entry name" value="FlgN-like"/>
    <property type="match status" value="1"/>
</dbReference>
<feature type="coiled-coil region" evidence="4">
    <location>
        <begin position="4"/>
        <end position="58"/>
    </location>
</feature>
<keyword evidence="5" id="KW-0282">Flagellum</keyword>
<comment type="function">
    <text evidence="1">Required for the efficient initiation of filament assembly.</text>
</comment>
<sequence>MSLSKHLQVQQEAIEQLVQLLEQERLALAQAKVDGERLQELTASKQAALLRLEQLEAIRAGAQLKLGYGAGRQGALKAAEDADCVAIWREVQALARRARELNVANGEALGVRMAANQRIVGFLNTVVGNKLYGPDGRTRRDET</sequence>
<reference evidence="5 6" key="1">
    <citation type="journal article" date="2019" name="Syst. Appl. Microbiol.">
        <title>New species of pathogenic Pseudomonas isolated from citrus in Tunisia: Proposal of Pseudomonas kairouanensis sp. nov. and Pseudomonas nabeulensis sp. nov.</title>
        <authorList>
            <person name="Oueslati M."/>
            <person name="Mulet M."/>
            <person name="Gomila M."/>
            <person name="Berge O."/>
            <person name="Hajlaoui M.R."/>
            <person name="Lalucat J."/>
            <person name="Sadfi-Zouaoui N."/>
            <person name="Garcia-Valdes E."/>
        </authorList>
    </citation>
    <scope>NUCLEOTIDE SEQUENCE [LARGE SCALE GENOMIC DNA]</scope>
    <source>
        <strain evidence="5 6">KC12</strain>
    </source>
</reference>
<dbReference type="Pfam" id="PF05130">
    <property type="entry name" value="FlgN"/>
    <property type="match status" value="1"/>
</dbReference>
<dbReference type="AlphaFoldDB" id="A0A4Z0AD66"/>
<dbReference type="Gene3D" id="1.20.58.300">
    <property type="entry name" value="FlgN-like"/>
    <property type="match status" value="1"/>
</dbReference>
<keyword evidence="5" id="KW-0969">Cilium</keyword>
<evidence type="ECO:0000256" key="1">
    <source>
        <dbReference type="ARBA" id="ARBA00002397"/>
    </source>
</evidence>
<keyword evidence="6" id="KW-1185">Reference proteome</keyword>
<dbReference type="Proteomes" id="UP000297391">
    <property type="component" value="Unassembled WGS sequence"/>
</dbReference>
<evidence type="ECO:0000256" key="3">
    <source>
        <dbReference type="ARBA" id="ARBA00022795"/>
    </source>
</evidence>
<evidence type="ECO:0000256" key="4">
    <source>
        <dbReference type="SAM" id="Coils"/>
    </source>
</evidence>
<dbReference type="GO" id="GO:0044780">
    <property type="term" value="P:bacterial-type flagellum assembly"/>
    <property type="evidence" value="ECO:0007669"/>
    <property type="project" value="InterPro"/>
</dbReference>
<dbReference type="InterPro" id="IPR007809">
    <property type="entry name" value="FlgN-like"/>
</dbReference>
<protein>
    <submittedName>
        <fullName evidence="5">Flagellar protein FlgN</fullName>
    </submittedName>
</protein>
<keyword evidence="5" id="KW-0966">Cell projection</keyword>
<evidence type="ECO:0000313" key="6">
    <source>
        <dbReference type="Proteomes" id="UP000297391"/>
    </source>
</evidence>
<organism evidence="5 6">
    <name type="scientific">Pseudomonas kairouanensis</name>
    <dbReference type="NCBI Taxonomy" id="2293832"/>
    <lineage>
        <taxon>Bacteria</taxon>
        <taxon>Pseudomonadati</taxon>
        <taxon>Pseudomonadota</taxon>
        <taxon>Gammaproteobacteria</taxon>
        <taxon>Pseudomonadales</taxon>
        <taxon>Pseudomonadaceae</taxon>
        <taxon>Pseudomonas</taxon>
    </lineage>
</organism>
<accession>A0A4Z0AD66</accession>
<keyword evidence="3" id="KW-1005">Bacterial flagellum biogenesis</keyword>
<evidence type="ECO:0000256" key="2">
    <source>
        <dbReference type="ARBA" id="ARBA00007703"/>
    </source>
</evidence>
<comment type="caution">
    <text evidence="5">The sequence shown here is derived from an EMBL/GenBank/DDBJ whole genome shotgun (WGS) entry which is preliminary data.</text>
</comment>
<comment type="similarity">
    <text evidence="2">Belongs to the FlgN family.</text>
</comment>
<gene>
    <name evidence="5" type="ORF">DYL59_29830</name>
</gene>
<name>A0A4Z0AD66_9PSED</name>
<proteinExistence type="inferred from homology"/>
<evidence type="ECO:0000313" key="5">
    <source>
        <dbReference type="EMBL" id="TFY84307.1"/>
    </source>
</evidence>
<dbReference type="OrthoDB" id="6238586at2"/>
<dbReference type="RefSeq" id="WP_135292379.1">
    <property type="nucleotide sequence ID" value="NZ_QUZU01000070.1"/>
</dbReference>